<dbReference type="PANTHER" id="PTHR43537">
    <property type="entry name" value="TRANSCRIPTIONAL REGULATOR, GNTR FAMILY"/>
    <property type="match status" value="1"/>
</dbReference>
<gene>
    <name evidence="5" type="ORF">RB614_42635</name>
</gene>
<organism evidence="5 6">
    <name type="scientific">Phytohabitans maris</name>
    <dbReference type="NCBI Taxonomy" id="3071409"/>
    <lineage>
        <taxon>Bacteria</taxon>
        <taxon>Bacillati</taxon>
        <taxon>Actinomycetota</taxon>
        <taxon>Actinomycetes</taxon>
        <taxon>Micromonosporales</taxon>
        <taxon>Micromonosporaceae</taxon>
    </lineage>
</organism>
<dbReference type="EMBL" id="JAVHUY010000074">
    <property type="protein sequence ID" value="MDQ7911207.1"/>
    <property type="molecule type" value="Genomic_DNA"/>
</dbReference>
<dbReference type="InterPro" id="IPR008920">
    <property type="entry name" value="TF_FadR/GntR_C"/>
</dbReference>
<dbReference type="SMART" id="SM00345">
    <property type="entry name" value="HTH_GNTR"/>
    <property type="match status" value="1"/>
</dbReference>
<evidence type="ECO:0000256" key="3">
    <source>
        <dbReference type="ARBA" id="ARBA00023163"/>
    </source>
</evidence>
<dbReference type="SMART" id="SM00895">
    <property type="entry name" value="FCD"/>
    <property type="match status" value="1"/>
</dbReference>
<evidence type="ECO:0000313" key="6">
    <source>
        <dbReference type="Proteomes" id="UP001230908"/>
    </source>
</evidence>
<comment type="caution">
    <text evidence="5">The sequence shown here is derived from an EMBL/GenBank/DDBJ whole genome shotgun (WGS) entry which is preliminary data.</text>
</comment>
<keyword evidence="1" id="KW-0805">Transcription regulation</keyword>
<dbReference type="Pfam" id="PF00392">
    <property type="entry name" value="GntR"/>
    <property type="match status" value="1"/>
</dbReference>
<dbReference type="Gene3D" id="1.10.10.10">
    <property type="entry name" value="Winged helix-like DNA-binding domain superfamily/Winged helix DNA-binding domain"/>
    <property type="match status" value="1"/>
</dbReference>
<keyword evidence="6" id="KW-1185">Reference proteome</keyword>
<dbReference type="CDD" id="cd07377">
    <property type="entry name" value="WHTH_GntR"/>
    <property type="match status" value="1"/>
</dbReference>
<dbReference type="PRINTS" id="PR00035">
    <property type="entry name" value="HTHGNTR"/>
</dbReference>
<dbReference type="SUPFAM" id="SSF46785">
    <property type="entry name" value="Winged helix' DNA-binding domain"/>
    <property type="match status" value="1"/>
</dbReference>
<evidence type="ECO:0000256" key="1">
    <source>
        <dbReference type="ARBA" id="ARBA00023015"/>
    </source>
</evidence>
<dbReference type="Pfam" id="PF07729">
    <property type="entry name" value="FCD"/>
    <property type="match status" value="1"/>
</dbReference>
<protein>
    <submittedName>
        <fullName evidence="5">FCD domain-containing protein</fullName>
    </submittedName>
</protein>
<dbReference type="InterPro" id="IPR036390">
    <property type="entry name" value="WH_DNA-bd_sf"/>
</dbReference>
<feature type="domain" description="HTH gntR-type" evidence="4">
    <location>
        <begin position="11"/>
        <end position="80"/>
    </location>
</feature>
<proteinExistence type="predicted"/>
<dbReference type="Proteomes" id="UP001230908">
    <property type="component" value="Unassembled WGS sequence"/>
</dbReference>
<dbReference type="InterPro" id="IPR000524">
    <property type="entry name" value="Tscrpt_reg_HTH_GntR"/>
</dbReference>
<dbReference type="InterPro" id="IPR011711">
    <property type="entry name" value="GntR_C"/>
</dbReference>
<sequence length="275" mass="30264">MTGPTKSAAPRATRQQLVEQLNRELLNQSTMAPGSKLPSERQLAERFGISRPVVREVLRQMQERGLVDIEPGRGAFVRAVGALDAARVADGLYRRGQATARHLVDARDVLESRAAALAAEEALDHDIAAMERALVWFDNASGVLERAQADLAFHSLVARASHNPIIELMFGSITRFVFELMLRSLDDPAVARKGIPHHRQILAAVKARDTATAERIMSEHILLAKKTYGGDLDEPLDTLARRRMGELFDSGALDDLIATALHRFDEPEGARLLTP</sequence>
<keyword evidence="3" id="KW-0804">Transcription</keyword>
<evidence type="ECO:0000313" key="5">
    <source>
        <dbReference type="EMBL" id="MDQ7911207.1"/>
    </source>
</evidence>
<name>A0ABU0ZXH5_9ACTN</name>
<evidence type="ECO:0000256" key="2">
    <source>
        <dbReference type="ARBA" id="ARBA00023125"/>
    </source>
</evidence>
<dbReference type="PROSITE" id="PS50949">
    <property type="entry name" value="HTH_GNTR"/>
    <property type="match status" value="1"/>
</dbReference>
<accession>A0ABU0ZXH5</accession>
<evidence type="ECO:0000259" key="4">
    <source>
        <dbReference type="PROSITE" id="PS50949"/>
    </source>
</evidence>
<keyword evidence="2" id="KW-0238">DNA-binding</keyword>
<dbReference type="PANTHER" id="PTHR43537:SF5">
    <property type="entry name" value="UXU OPERON TRANSCRIPTIONAL REGULATOR"/>
    <property type="match status" value="1"/>
</dbReference>
<dbReference type="Gene3D" id="1.20.120.530">
    <property type="entry name" value="GntR ligand-binding domain-like"/>
    <property type="match status" value="1"/>
</dbReference>
<dbReference type="SUPFAM" id="SSF48008">
    <property type="entry name" value="GntR ligand-binding domain-like"/>
    <property type="match status" value="1"/>
</dbReference>
<dbReference type="InterPro" id="IPR036388">
    <property type="entry name" value="WH-like_DNA-bd_sf"/>
</dbReference>
<reference evidence="5 6" key="1">
    <citation type="submission" date="2023-08" db="EMBL/GenBank/DDBJ databases">
        <title>Phytohabitans sansha sp. nov., isolated from marine sediment.</title>
        <authorList>
            <person name="Zhao Y."/>
            <person name="Yi K."/>
        </authorList>
    </citation>
    <scope>NUCLEOTIDE SEQUENCE [LARGE SCALE GENOMIC DNA]</scope>
    <source>
        <strain evidence="5 6">ZYX-F-186</strain>
    </source>
</reference>
<dbReference type="RefSeq" id="WP_308718429.1">
    <property type="nucleotide sequence ID" value="NZ_JAVHUY010000074.1"/>
</dbReference>